<feature type="compositionally biased region" description="Polar residues" evidence="3">
    <location>
        <begin position="133"/>
        <end position="150"/>
    </location>
</feature>
<evidence type="ECO:0000256" key="3">
    <source>
        <dbReference type="SAM" id="MobiDB-lite"/>
    </source>
</evidence>
<proteinExistence type="predicted"/>
<accession>A0A4Y6PWG1</accession>
<feature type="domain" description="CBS" evidence="4">
    <location>
        <begin position="75"/>
        <end position="133"/>
    </location>
</feature>
<gene>
    <name evidence="5" type="ORF">FIV42_18010</name>
</gene>
<dbReference type="RefSeq" id="WP_141199027.1">
    <property type="nucleotide sequence ID" value="NZ_CP041186.1"/>
</dbReference>
<dbReference type="PROSITE" id="PS51371">
    <property type="entry name" value="CBS"/>
    <property type="match status" value="2"/>
</dbReference>
<evidence type="ECO:0000313" key="5">
    <source>
        <dbReference type="EMBL" id="QDG52560.1"/>
    </source>
</evidence>
<protein>
    <submittedName>
        <fullName evidence="5">CBS domain-containing protein</fullName>
    </submittedName>
</protein>
<keyword evidence="6" id="KW-1185">Reference proteome</keyword>
<dbReference type="PANTHER" id="PTHR43080:SF2">
    <property type="entry name" value="CBS DOMAIN-CONTAINING PROTEIN"/>
    <property type="match status" value="1"/>
</dbReference>
<dbReference type="InterPro" id="IPR046342">
    <property type="entry name" value="CBS_dom_sf"/>
</dbReference>
<reference evidence="5 6" key="1">
    <citation type="submission" date="2019-06" db="EMBL/GenBank/DDBJ databases">
        <title>Persicimonas caeni gen. nov., sp. nov., a predatory bacterium isolated from solar saltern.</title>
        <authorList>
            <person name="Wang S."/>
        </authorList>
    </citation>
    <scope>NUCLEOTIDE SEQUENCE [LARGE SCALE GENOMIC DNA]</scope>
    <source>
        <strain evidence="5 6">YN101</strain>
    </source>
</reference>
<keyword evidence="1 2" id="KW-0129">CBS domain</keyword>
<dbReference type="InterPro" id="IPR000644">
    <property type="entry name" value="CBS_dom"/>
</dbReference>
<dbReference type="EMBL" id="CP041186">
    <property type="protein sequence ID" value="QDG52560.1"/>
    <property type="molecule type" value="Genomic_DNA"/>
</dbReference>
<feature type="region of interest" description="Disordered" evidence="3">
    <location>
        <begin position="125"/>
        <end position="150"/>
    </location>
</feature>
<dbReference type="PANTHER" id="PTHR43080">
    <property type="entry name" value="CBS DOMAIN-CONTAINING PROTEIN CBSX3, MITOCHONDRIAL"/>
    <property type="match status" value="1"/>
</dbReference>
<dbReference type="Proteomes" id="UP000315995">
    <property type="component" value="Chromosome"/>
</dbReference>
<evidence type="ECO:0000259" key="4">
    <source>
        <dbReference type="PROSITE" id="PS51371"/>
    </source>
</evidence>
<evidence type="ECO:0000256" key="2">
    <source>
        <dbReference type="PROSITE-ProRule" id="PRU00703"/>
    </source>
</evidence>
<dbReference type="AlphaFoldDB" id="A0A4Y6PWG1"/>
<organism evidence="5 6">
    <name type="scientific">Persicimonas caeni</name>
    <dbReference type="NCBI Taxonomy" id="2292766"/>
    <lineage>
        <taxon>Bacteria</taxon>
        <taxon>Deltaproteobacteria</taxon>
        <taxon>Bradymonadales</taxon>
        <taxon>Bradymonadaceae</taxon>
        <taxon>Persicimonas</taxon>
    </lineage>
</organism>
<dbReference type="Pfam" id="PF00571">
    <property type="entry name" value="CBS"/>
    <property type="match status" value="2"/>
</dbReference>
<dbReference type="SUPFAM" id="SSF54631">
    <property type="entry name" value="CBS-domain pair"/>
    <property type="match status" value="1"/>
</dbReference>
<sequence length="150" mass="16321">MSIKDLMTSKPQCASKNTSLQDIAKMMDDCDCGMIPIVEQNGKSNVLGTVTDRDITIRAVSQGKNPLDLNASDVMSGNPICINQDADDNEAEQLMGQHQIRRLIVVDDNNNVVGVLAQADLARNEPQRETGKVVQQISKPSGGQQTRSNR</sequence>
<dbReference type="OrthoDB" id="9802114at2"/>
<evidence type="ECO:0000313" key="6">
    <source>
        <dbReference type="Proteomes" id="UP000315995"/>
    </source>
</evidence>
<dbReference type="InterPro" id="IPR051257">
    <property type="entry name" value="Diverse_CBS-Domain"/>
</dbReference>
<feature type="domain" description="CBS" evidence="4">
    <location>
        <begin position="7"/>
        <end position="67"/>
    </location>
</feature>
<dbReference type="SMART" id="SM00116">
    <property type="entry name" value="CBS"/>
    <property type="match status" value="2"/>
</dbReference>
<dbReference type="CDD" id="cd04622">
    <property type="entry name" value="CBS_pair_HRP1_like"/>
    <property type="match status" value="1"/>
</dbReference>
<name>A0A4Y6PWG1_PERCE</name>
<evidence type="ECO:0000256" key="1">
    <source>
        <dbReference type="ARBA" id="ARBA00023122"/>
    </source>
</evidence>
<accession>A0A5B8Y769</accession>
<dbReference type="Gene3D" id="3.10.580.10">
    <property type="entry name" value="CBS-domain"/>
    <property type="match status" value="1"/>
</dbReference>